<dbReference type="InterPro" id="IPR007492">
    <property type="entry name" value="LytTR_DNA-bd_dom"/>
</dbReference>
<keyword evidence="5" id="KW-1185">Reference proteome</keyword>
<feature type="modified residue" description="4-aspartylphosphate" evidence="1">
    <location>
        <position position="53"/>
    </location>
</feature>
<feature type="domain" description="HTH LytTR-type" evidence="3">
    <location>
        <begin position="143"/>
        <end position="230"/>
    </location>
</feature>
<proteinExistence type="predicted"/>
<dbReference type="InterPro" id="IPR001789">
    <property type="entry name" value="Sig_transdc_resp-reg_receiver"/>
</dbReference>
<dbReference type="GO" id="GO:0000156">
    <property type="term" value="F:phosphorelay response regulator activity"/>
    <property type="evidence" value="ECO:0007669"/>
    <property type="project" value="InterPro"/>
</dbReference>
<dbReference type="RefSeq" id="WP_084238175.1">
    <property type="nucleotide sequence ID" value="NZ_FWXT01000001.1"/>
</dbReference>
<dbReference type="PANTHER" id="PTHR37299">
    <property type="entry name" value="TRANSCRIPTIONAL REGULATOR-RELATED"/>
    <property type="match status" value="1"/>
</dbReference>
<evidence type="ECO:0000256" key="1">
    <source>
        <dbReference type="PROSITE-ProRule" id="PRU00169"/>
    </source>
</evidence>
<dbReference type="InterPro" id="IPR011006">
    <property type="entry name" value="CheY-like_superfamily"/>
</dbReference>
<dbReference type="OrthoDB" id="9787344at2"/>
<gene>
    <name evidence="4" type="ORF">SAMN04488524_2006</name>
</gene>
<evidence type="ECO:0000313" key="4">
    <source>
        <dbReference type="EMBL" id="SMC68831.1"/>
    </source>
</evidence>
<dbReference type="SMART" id="SM00448">
    <property type="entry name" value="REC"/>
    <property type="match status" value="1"/>
</dbReference>
<dbReference type="InterPro" id="IPR046947">
    <property type="entry name" value="LytR-like"/>
</dbReference>
<dbReference type="SUPFAM" id="SSF52172">
    <property type="entry name" value="CheY-like"/>
    <property type="match status" value="1"/>
</dbReference>
<name>A0A1W2B7R9_9SPHI</name>
<dbReference type="Gene3D" id="2.40.50.1020">
    <property type="entry name" value="LytTr DNA-binding domain"/>
    <property type="match status" value="1"/>
</dbReference>
<reference evidence="5" key="1">
    <citation type="submission" date="2017-04" db="EMBL/GenBank/DDBJ databases">
        <authorList>
            <person name="Varghese N."/>
            <person name="Submissions S."/>
        </authorList>
    </citation>
    <scope>NUCLEOTIDE SEQUENCE [LARGE SCALE GENOMIC DNA]</scope>
    <source>
        <strain evidence="5">DSM 12126</strain>
    </source>
</reference>
<feature type="domain" description="Response regulatory" evidence="2">
    <location>
        <begin position="2"/>
        <end position="114"/>
    </location>
</feature>
<evidence type="ECO:0000259" key="3">
    <source>
        <dbReference type="PROSITE" id="PS50930"/>
    </source>
</evidence>
<dbReference type="Pfam" id="PF00072">
    <property type="entry name" value="Response_reg"/>
    <property type="match status" value="1"/>
</dbReference>
<dbReference type="GO" id="GO:0003677">
    <property type="term" value="F:DNA binding"/>
    <property type="evidence" value="ECO:0007669"/>
    <property type="project" value="InterPro"/>
</dbReference>
<dbReference type="AlphaFoldDB" id="A0A1W2B7R9"/>
<dbReference type="Pfam" id="PF04397">
    <property type="entry name" value="LytTR"/>
    <property type="match status" value="1"/>
</dbReference>
<dbReference type="Proteomes" id="UP000192756">
    <property type="component" value="Unassembled WGS sequence"/>
</dbReference>
<sequence length="231" mass="26343">MNCLIVDDNIIDLSILKKMTSLEPSLKVVGECYDAVEAYRQIQLSDIDILFLDIEMPDMSGIDLVKSLGEKRPMVIFTTSTVDYAAAAFDLNVVDFLIKPISPARFLQAVEKARRMLLTKNLAFVDKEDEFVFIRDSNVVRRVKISDILYMEARGDYVRINMADHTYSIHSSLKSVEEKLSKNTFLRVHRSFIINVGKIDTIEGGTLIVHRNMVPVSDAYRAALYKRMQIL</sequence>
<dbReference type="Gene3D" id="3.40.50.2300">
    <property type="match status" value="1"/>
</dbReference>
<dbReference type="EMBL" id="FWXT01000001">
    <property type="protein sequence ID" value="SMC68831.1"/>
    <property type="molecule type" value="Genomic_DNA"/>
</dbReference>
<dbReference type="PROSITE" id="PS50930">
    <property type="entry name" value="HTH_LYTTR"/>
    <property type="match status" value="1"/>
</dbReference>
<evidence type="ECO:0000313" key="5">
    <source>
        <dbReference type="Proteomes" id="UP000192756"/>
    </source>
</evidence>
<evidence type="ECO:0000259" key="2">
    <source>
        <dbReference type="PROSITE" id="PS50110"/>
    </source>
</evidence>
<dbReference type="PROSITE" id="PS50110">
    <property type="entry name" value="RESPONSE_REGULATORY"/>
    <property type="match status" value="1"/>
</dbReference>
<organism evidence="4 5">
    <name type="scientific">Pedobacter africanus</name>
    <dbReference type="NCBI Taxonomy" id="151894"/>
    <lineage>
        <taxon>Bacteria</taxon>
        <taxon>Pseudomonadati</taxon>
        <taxon>Bacteroidota</taxon>
        <taxon>Sphingobacteriia</taxon>
        <taxon>Sphingobacteriales</taxon>
        <taxon>Sphingobacteriaceae</taxon>
        <taxon>Pedobacter</taxon>
    </lineage>
</organism>
<keyword evidence="1" id="KW-0597">Phosphoprotein</keyword>
<protein>
    <submittedName>
        <fullName evidence="4">Two component transcriptional regulator, LytTR family</fullName>
    </submittedName>
</protein>
<accession>A0A1W2B7R9</accession>
<dbReference type="SMART" id="SM00850">
    <property type="entry name" value="LytTR"/>
    <property type="match status" value="1"/>
</dbReference>
<dbReference type="PANTHER" id="PTHR37299:SF1">
    <property type="entry name" value="STAGE 0 SPORULATION PROTEIN A HOMOLOG"/>
    <property type="match status" value="1"/>
</dbReference>
<dbReference type="STRING" id="151894.SAMN04488524_2006"/>